<evidence type="ECO:0000313" key="13">
    <source>
        <dbReference type="Proteomes" id="UP000011617"/>
    </source>
</evidence>
<keyword evidence="13" id="KW-1185">Reference proteome</keyword>
<evidence type="ECO:0000256" key="1">
    <source>
        <dbReference type="ARBA" id="ARBA00004141"/>
    </source>
</evidence>
<dbReference type="EMBL" id="AOBV01000006">
    <property type="protein sequence ID" value="ELV08338.1"/>
    <property type="molecule type" value="Genomic_DNA"/>
</dbReference>
<keyword evidence="9 11" id="KW-0472">Membrane</keyword>
<dbReference type="PANTHER" id="PTHR37468:SF1">
    <property type="entry name" value="SULFATE TRANSPORTER CYSZ"/>
    <property type="match status" value="1"/>
</dbReference>
<proteinExistence type="inferred from homology"/>
<keyword evidence="6 11" id="KW-0812">Transmembrane</keyword>
<keyword evidence="5 11" id="KW-0028">Amino-acid biosynthesis</keyword>
<dbReference type="GO" id="GO:0005886">
    <property type="term" value="C:plasma membrane"/>
    <property type="evidence" value="ECO:0007669"/>
    <property type="project" value="UniProtKB-SubCell"/>
</dbReference>
<comment type="function">
    <text evidence="11">High affinity, high specificity proton-dependent sulfate transporter, which mediates sulfate uptake. Provides the sulfur source for the cysteine synthesis pathway.</text>
</comment>
<feature type="transmembrane region" description="Helical" evidence="11">
    <location>
        <begin position="75"/>
        <end position="96"/>
    </location>
</feature>
<evidence type="ECO:0000256" key="11">
    <source>
        <dbReference type="HAMAP-Rule" id="MF_00468"/>
    </source>
</evidence>
<comment type="similarity">
    <text evidence="11">Belongs to the CysZ family.</text>
</comment>
<evidence type="ECO:0000313" key="12">
    <source>
        <dbReference type="EMBL" id="ELV08338.1"/>
    </source>
</evidence>
<dbReference type="PANTHER" id="PTHR37468">
    <property type="entry name" value="SULFATE TRANSPORTER CYSZ"/>
    <property type="match status" value="1"/>
</dbReference>
<evidence type="ECO:0000256" key="3">
    <source>
        <dbReference type="ARBA" id="ARBA00022475"/>
    </source>
</evidence>
<feature type="transmembrane region" description="Helical" evidence="11">
    <location>
        <begin position="35"/>
        <end position="55"/>
    </location>
</feature>
<dbReference type="InterPro" id="IPR059112">
    <property type="entry name" value="CysZ/EI24"/>
</dbReference>
<keyword evidence="8 11" id="KW-0764">Sulfate transport</keyword>
<dbReference type="InterPro" id="IPR022985">
    <property type="entry name" value="Sulfate_CysZ"/>
</dbReference>
<dbReference type="InterPro" id="IPR050480">
    <property type="entry name" value="CysZ-like"/>
</dbReference>
<dbReference type="Pfam" id="PF07264">
    <property type="entry name" value="EI24"/>
    <property type="match status" value="1"/>
</dbReference>
<evidence type="ECO:0000256" key="8">
    <source>
        <dbReference type="ARBA" id="ARBA00023032"/>
    </source>
</evidence>
<evidence type="ECO:0000256" key="10">
    <source>
        <dbReference type="ARBA" id="ARBA00023192"/>
    </source>
</evidence>
<dbReference type="PATRIC" id="fig|1261130.3.peg.1011"/>
<keyword evidence="7 11" id="KW-1133">Transmembrane helix</keyword>
<keyword evidence="2 11" id="KW-0813">Transport</keyword>
<evidence type="ECO:0000256" key="9">
    <source>
        <dbReference type="ARBA" id="ARBA00023136"/>
    </source>
</evidence>
<evidence type="ECO:0000256" key="4">
    <source>
        <dbReference type="ARBA" id="ARBA00022519"/>
    </source>
</evidence>
<feature type="transmembrane region" description="Helical" evidence="11">
    <location>
        <begin position="154"/>
        <end position="178"/>
    </location>
</feature>
<accession>L8XWC0</accession>
<keyword evidence="3 11" id="KW-1003">Cell membrane</keyword>
<sequence length="255" mass="29338">MLIMNANQNHTHNHSGLHYFTEGWRLMLHPGLKRYVFLPILVNILIIGGAFYGIYTQLSSWMTWVMSYVPSWLQWLSYLIWPIALLSIVVLFGYFFSTLANIIAAPFNSMLAAKVEIMLTGHTPSDDSWMSLAKDVGRSLQREMQNLAYYLPRLIGILLLFLVPVIGTFIAPIVLFAFNAWMMAIQYNDYSFDNNKVSFPTMRARLMQDRTDNFIFGALVNLVTMIPIINLFIMPAAVCGGTLQWVEKYRRDFVK</sequence>
<evidence type="ECO:0000256" key="5">
    <source>
        <dbReference type="ARBA" id="ARBA00022605"/>
    </source>
</evidence>
<feature type="transmembrane region" description="Helical" evidence="11">
    <location>
        <begin position="214"/>
        <end position="246"/>
    </location>
</feature>
<comment type="caution">
    <text evidence="12">The sequence shown here is derived from an EMBL/GenBank/DDBJ whole genome shotgun (WGS) entry which is preliminary data.</text>
</comment>
<evidence type="ECO:0000256" key="6">
    <source>
        <dbReference type="ARBA" id="ARBA00022692"/>
    </source>
</evidence>
<organism evidence="12 13">
    <name type="scientific">Wohlfahrtiimonas chitiniclastica SH04</name>
    <dbReference type="NCBI Taxonomy" id="1261130"/>
    <lineage>
        <taxon>Bacteria</taxon>
        <taxon>Pseudomonadati</taxon>
        <taxon>Pseudomonadota</taxon>
        <taxon>Gammaproteobacteria</taxon>
        <taxon>Cardiobacteriales</taxon>
        <taxon>Ignatzschineriaceae</taxon>
        <taxon>Wohlfahrtiimonas</taxon>
    </lineage>
</organism>
<dbReference type="HOGENOM" id="CLU_070331_1_0_6"/>
<reference evidence="12 13" key="1">
    <citation type="journal article" date="2013" name="Genome Announc.">
        <title>Complete Genome Sequence of Wohlfahrtiimonas chitiniclastica Strain SH04, Isolated from Chrysomya megacephala Collected from Pudong International Airport in China.</title>
        <authorList>
            <person name="Cao X.M."/>
            <person name="Chen T."/>
            <person name="Xu L.Z."/>
            <person name="Yao L.S."/>
            <person name="Qi J."/>
            <person name="Zhang X.L."/>
            <person name="Yan Q.L."/>
            <person name="Deng Y.H."/>
            <person name="Guo T.Y."/>
            <person name="Wang J."/>
            <person name="Hu K.X."/>
            <person name="Xu B.L."/>
        </authorList>
    </citation>
    <scope>NUCLEOTIDE SEQUENCE [LARGE SCALE GENOMIC DNA]</scope>
    <source>
        <strain evidence="12 13">SH04</strain>
    </source>
</reference>
<gene>
    <name evidence="11" type="primary">cysZ</name>
    <name evidence="12" type="ORF">F387_00584</name>
</gene>
<keyword evidence="10 11" id="KW-0198">Cysteine biosynthesis</keyword>
<dbReference type="AlphaFoldDB" id="L8XWC0"/>
<dbReference type="Proteomes" id="UP000011617">
    <property type="component" value="Unassembled WGS sequence"/>
</dbReference>
<keyword evidence="4 11" id="KW-0997">Cell inner membrane</keyword>
<dbReference type="GO" id="GO:0009675">
    <property type="term" value="F:high-affinity sulfate:proton symporter activity"/>
    <property type="evidence" value="ECO:0007669"/>
    <property type="project" value="TreeGrafter"/>
</dbReference>
<dbReference type="NCBIfam" id="NF003433">
    <property type="entry name" value="PRK04949.1"/>
    <property type="match status" value="1"/>
</dbReference>
<name>L8XWC0_9GAMM</name>
<evidence type="ECO:0000256" key="7">
    <source>
        <dbReference type="ARBA" id="ARBA00022989"/>
    </source>
</evidence>
<dbReference type="GO" id="GO:0000103">
    <property type="term" value="P:sulfate assimilation"/>
    <property type="evidence" value="ECO:0007669"/>
    <property type="project" value="InterPro"/>
</dbReference>
<comment type="subcellular location">
    <subcellularLocation>
        <location evidence="11">Cell inner membrane</location>
        <topology evidence="11">Multi-pass membrane protein</topology>
    </subcellularLocation>
    <subcellularLocation>
        <location evidence="1">Membrane</location>
        <topology evidence="1">Multi-pass membrane protein</topology>
    </subcellularLocation>
</comment>
<evidence type="ECO:0000256" key="2">
    <source>
        <dbReference type="ARBA" id="ARBA00022448"/>
    </source>
</evidence>
<dbReference type="HAMAP" id="MF_00468">
    <property type="entry name" value="CysZ"/>
    <property type="match status" value="1"/>
</dbReference>
<dbReference type="GO" id="GO:0019344">
    <property type="term" value="P:cysteine biosynthetic process"/>
    <property type="evidence" value="ECO:0007669"/>
    <property type="project" value="UniProtKB-UniRule"/>
</dbReference>
<protein>
    <recommendedName>
        <fullName evidence="11">Sulfate transporter CysZ</fullName>
    </recommendedName>
</protein>